<keyword evidence="3 4" id="KW-0648">Protein biosynthesis</keyword>
<dbReference type="AlphaFoldDB" id="A0A507CSU2"/>
<evidence type="ECO:0000259" key="7">
    <source>
        <dbReference type="PROSITE" id="PS50250"/>
    </source>
</evidence>
<comment type="subcellular location">
    <subcellularLocation>
        <location evidence="4">Cytoplasm</location>
    </subcellularLocation>
</comment>
<feature type="domain" description="PCI" evidence="7">
    <location>
        <begin position="334"/>
        <end position="536"/>
    </location>
</feature>
<keyword evidence="6" id="KW-0812">Transmembrane</keyword>
<keyword evidence="6" id="KW-1133">Transmembrane helix</keyword>
<dbReference type="PROSITE" id="PS50250">
    <property type="entry name" value="PCI"/>
    <property type="match status" value="1"/>
</dbReference>
<evidence type="ECO:0000256" key="2">
    <source>
        <dbReference type="ARBA" id="ARBA00022540"/>
    </source>
</evidence>
<dbReference type="InterPro" id="IPR019382">
    <property type="entry name" value="eIF3l"/>
</dbReference>
<accession>A0A507CSU2</accession>
<dbReference type="STRING" id="286115.A0A507CSU2"/>
<dbReference type="GO" id="GO:0005852">
    <property type="term" value="C:eukaryotic translation initiation factor 3 complex"/>
    <property type="evidence" value="ECO:0007669"/>
    <property type="project" value="UniProtKB-UniRule"/>
</dbReference>
<dbReference type="GO" id="GO:0003743">
    <property type="term" value="F:translation initiation factor activity"/>
    <property type="evidence" value="ECO:0007669"/>
    <property type="project" value="UniProtKB-UniRule"/>
</dbReference>
<comment type="caution">
    <text evidence="9">The sequence shown here is derived from an EMBL/GenBank/DDBJ whole genome shotgun (WGS) entry which is preliminary data.</text>
</comment>
<dbReference type="InterPro" id="IPR000717">
    <property type="entry name" value="PCI_dom"/>
</dbReference>
<evidence type="ECO:0000256" key="4">
    <source>
        <dbReference type="HAMAP-Rule" id="MF_03011"/>
    </source>
</evidence>
<dbReference type="GO" id="GO:0001732">
    <property type="term" value="P:formation of cytoplasmic translation initiation complex"/>
    <property type="evidence" value="ECO:0007669"/>
    <property type="project" value="UniProtKB-UniRule"/>
</dbReference>
<evidence type="ECO:0000256" key="1">
    <source>
        <dbReference type="ARBA" id="ARBA00022490"/>
    </source>
</evidence>
<evidence type="ECO:0000256" key="6">
    <source>
        <dbReference type="SAM" id="Phobius"/>
    </source>
</evidence>
<name>A0A507CSU2_9FUNG</name>
<keyword evidence="1 4" id="KW-0963">Cytoplasm</keyword>
<dbReference type="PANTHER" id="PTHR13242">
    <property type="entry name" value="EUKARYOTIC TRANSLATION INITIATION FACTOR 3"/>
    <property type="match status" value="1"/>
</dbReference>
<dbReference type="GO" id="GO:0016282">
    <property type="term" value="C:eukaryotic 43S preinitiation complex"/>
    <property type="evidence" value="ECO:0007669"/>
    <property type="project" value="UniProtKB-UniRule"/>
</dbReference>
<feature type="transmembrane region" description="Helical" evidence="6">
    <location>
        <begin position="303"/>
        <end position="325"/>
    </location>
</feature>
<dbReference type="OrthoDB" id="15082at2759"/>
<protein>
    <recommendedName>
        <fullName evidence="4">Eukaryotic translation initiation factor 3 subunit L</fullName>
        <shortName evidence="4">eIF3l</shortName>
    </recommendedName>
</protein>
<dbReference type="EMBL" id="QEAN01000244">
    <property type="protein sequence ID" value="TPX42131.1"/>
    <property type="molecule type" value="Genomic_DNA"/>
</dbReference>
<dbReference type="PANTHER" id="PTHR13242:SF0">
    <property type="entry name" value="EUKARYOTIC TRANSLATION INITIATION FACTOR 3 SUBUNIT L"/>
    <property type="match status" value="1"/>
</dbReference>
<comment type="function">
    <text evidence="4">Component of the eukaryotic translation initiation factor 3 (eIF-3) complex, which is involved in protein synthesis of a specialized repertoire of mRNAs and, together with other initiation factors, stimulates binding of mRNA and methionyl-tRNAi to the 40S ribosome. The eIF-3 complex specifically targets and initiates translation of a subset of mRNAs involved in cell proliferation.</text>
</comment>
<evidence type="ECO:0000256" key="3">
    <source>
        <dbReference type="ARBA" id="ARBA00022917"/>
    </source>
</evidence>
<dbReference type="GO" id="GO:0033290">
    <property type="term" value="C:eukaryotic 48S preinitiation complex"/>
    <property type="evidence" value="ECO:0007669"/>
    <property type="project" value="UniProtKB-UniRule"/>
</dbReference>
<sequence length="568" mass="65602">MATYDDTADDIVEDVEIPLQYSSGGGDQIILEQAEAEETPGDDALASSKPAPGTHQGSSDAYHQEIVPSVVRNFLVYFQTQVANRNIYELHSIYENSFNKLTERFYGKNSRWADPALVSEFVKDDPVFIILYKELYYRHVYARLSPTIDDRINSYINYCDLFNYILNLSEGPTDLELPNQWLWDIIDEFIYQFQSFCTYRSKVKSKNEEEIGLLRDRPDVWNVHNVLNVLYSLMSKSRINEQLYVTKTGGDVTSIAGEFGCRTLYKMLGYFSIIGLLRVHCLLGDYVLALKTMDNIELNKKGMFARITACHVTTYYYIGFAYMMMRRYSDAIKTFSHISLFISRTKQYHSRNHQYDDITKKSEQMYALLAMCVALCPQVVDENVDTLMREKYGDQLSKMQRNETSAMAVFEELFNFACPKFISPVAPNYDDPKNTPQIPTALQTRIFLSEVRQQLYISTIRSYLKLYTSLGVDKLATFLDLPSEELRTQLLTFKHKTRQRRWDSGKVSDGEYGPTSDLDLYINQDMIHVVESKQGRRVGDWFIRHANKLDDVITSMQTAKAKKLTAAE</sequence>
<dbReference type="Pfam" id="PF10255">
    <property type="entry name" value="Paf67"/>
    <property type="match status" value="1"/>
</dbReference>
<evidence type="ECO:0000313" key="10">
    <source>
        <dbReference type="Proteomes" id="UP000317494"/>
    </source>
</evidence>
<keyword evidence="10" id="KW-1185">Reference proteome</keyword>
<dbReference type="VEuPathDB" id="FungiDB:SeMB42_g05275"/>
<keyword evidence="6" id="KW-0472">Membrane</keyword>
<dbReference type="Proteomes" id="UP000320475">
    <property type="component" value="Unassembled WGS sequence"/>
</dbReference>
<evidence type="ECO:0000256" key="5">
    <source>
        <dbReference type="SAM" id="MobiDB-lite"/>
    </source>
</evidence>
<comment type="subunit">
    <text evidence="4">Component of the eukaryotic translation initiation factor 3 (eIF-3) complex.</text>
</comment>
<proteinExistence type="inferred from homology"/>
<feature type="region of interest" description="Disordered" evidence="5">
    <location>
        <begin position="37"/>
        <end position="59"/>
    </location>
</feature>
<evidence type="ECO:0000313" key="8">
    <source>
        <dbReference type="EMBL" id="TPX41815.1"/>
    </source>
</evidence>
<evidence type="ECO:0000313" key="11">
    <source>
        <dbReference type="Proteomes" id="UP000320475"/>
    </source>
</evidence>
<gene>
    <name evidence="8" type="ORF">SeLEV6574_g05911</name>
    <name evidence="9" type="ORF">SeMB42_g05275</name>
</gene>
<keyword evidence="2 4" id="KW-0396">Initiation factor</keyword>
<reference evidence="10 11" key="1">
    <citation type="journal article" date="2019" name="Sci. Rep.">
        <title>Comparative genomics of chytrid fungi reveal insights into the obligate biotrophic and pathogenic lifestyle of Synchytrium endobioticum.</title>
        <authorList>
            <person name="van de Vossenberg B.T.L.H."/>
            <person name="Warris S."/>
            <person name="Nguyen H.D.T."/>
            <person name="van Gent-Pelzer M.P.E."/>
            <person name="Joly D.L."/>
            <person name="van de Geest H.C."/>
            <person name="Bonants P.J.M."/>
            <person name="Smith D.S."/>
            <person name="Levesque C.A."/>
            <person name="van der Lee T.A.J."/>
        </authorList>
    </citation>
    <scope>NUCLEOTIDE SEQUENCE [LARGE SCALE GENOMIC DNA]</scope>
    <source>
        <strain evidence="8 11">LEV6574</strain>
        <strain evidence="9 10">MB42</strain>
    </source>
</reference>
<comment type="similarity">
    <text evidence="4">Belongs to the eIF-3 subunit L family.</text>
</comment>
<evidence type="ECO:0000313" key="9">
    <source>
        <dbReference type="EMBL" id="TPX42131.1"/>
    </source>
</evidence>
<dbReference type="HAMAP" id="MF_03011">
    <property type="entry name" value="eIF3l"/>
    <property type="match status" value="1"/>
</dbReference>
<dbReference type="EMBL" id="QEAM01000301">
    <property type="protein sequence ID" value="TPX41815.1"/>
    <property type="molecule type" value="Genomic_DNA"/>
</dbReference>
<feature type="transmembrane region" description="Helical" evidence="6">
    <location>
        <begin position="268"/>
        <end position="291"/>
    </location>
</feature>
<dbReference type="Proteomes" id="UP000317494">
    <property type="component" value="Unassembled WGS sequence"/>
</dbReference>
<organism evidence="9 10">
    <name type="scientific">Synchytrium endobioticum</name>
    <dbReference type="NCBI Taxonomy" id="286115"/>
    <lineage>
        <taxon>Eukaryota</taxon>
        <taxon>Fungi</taxon>
        <taxon>Fungi incertae sedis</taxon>
        <taxon>Chytridiomycota</taxon>
        <taxon>Chytridiomycota incertae sedis</taxon>
        <taxon>Chytridiomycetes</taxon>
        <taxon>Synchytriales</taxon>
        <taxon>Synchytriaceae</taxon>
        <taxon>Synchytrium</taxon>
    </lineage>
</organism>